<keyword evidence="5" id="KW-1185">Reference proteome</keyword>
<protein>
    <submittedName>
        <fullName evidence="4">Pseudaminic acid biosynthesis protein PseG</fullName>
    </submittedName>
</protein>
<dbReference type="Gene3D" id="3.40.50.2000">
    <property type="entry name" value="Glycogen Phosphorylase B"/>
    <property type="match status" value="1"/>
</dbReference>
<feature type="active site" description="Proton acceptor" evidence="2">
    <location>
        <position position="18"/>
    </location>
</feature>
<name>A0A0A3INQ6_9BACL</name>
<dbReference type="InterPro" id="IPR020023">
    <property type="entry name" value="PseG"/>
</dbReference>
<dbReference type="OrthoDB" id="9805604at2"/>
<evidence type="ECO:0000256" key="2">
    <source>
        <dbReference type="PIRSR" id="PIRSR620023-1"/>
    </source>
</evidence>
<keyword evidence="1" id="KW-0472">Membrane</keyword>
<feature type="binding site" evidence="3">
    <location>
        <position position="139"/>
    </location>
    <ligand>
        <name>substrate</name>
    </ligand>
</feature>
<dbReference type="STRING" id="1384057.CD33_06275"/>
<gene>
    <name evidence="4" type="ORF">CD33_06275</name>
</gene>
<evidence type="ECO:0000256" key="1">
    <source>
        <dbReference type="ARBA" id="ARBA00023136"/>
    </source>
</evidence>
<dbReference type="AlphaFoldDB" id="A0A0A3INQ6"/>
<proteinExistence type="predicted"/>
<dbReference type="eggNOG" id="COG3980">
    <property type="taxonomic scope" value="Bacteria"/>
</dbReference>
<dbReference type="SUPFAM" id="SSF53756">
    <property type="entry name" value="UDP-Glycosyltransferase/glycogen phosphorylase"/>
    <property type="match status" value="1"/>
</dbReference>
<feature type="binding site" evidence="3">
    <location>
        <position position="241"/>
    </location>
    <ligand>
        <name>substrate</name>
    </ligand>
</feature>
<dbReference type="EMBL" id="JPVO01000045">
    <property type="protein sequence ID" value="KGR76472.1"/>
    <property type="molecule type" value="Genomic_DNA"/>
</dbReference>
<dbReference type="Gene3D" id="3.40.50.11190">
    <property type="match status" value="1"/>
</dbReference>
<dbReference type="NCBIfam" id="TIGR03590">
    <property type="entry name" value="PseG"/>
    <property type="match status" value="1"/>
</dbReference>
<evidence type="ECO:0000313" key="4">
    <source>
        <dbReference type="EMBL" id="KGR76472.1"/>
    </source>
</evidence>
<comment type="caution">
    <text evidence="4">The sequence shown here is derived from an EMBL/GenBank/DDBJ whole genome shotgun (WGS) entry which is preliminary data.</text>
</comment>
<dbReference type="Proteomes" id="UP000030408">
    <property type="component" value="Unassembled WGS sequence"/>
</dbReference>
<organism evidence="4 5">
    <name type="scientific">Ureibacillus sinduriensis BLB-1 = JCM 15800</name>
    <dbReference type="NCBI Taxonomy" id="1384057"/>
    <lineage>
        <taxon>Bacteria</taxon>
        <taxon>Bacillati</taxon>
        <taxon>Bacillota</taxon>
        <taxon>Bacilli</taxon>
        <taxon>Bacillales</taxon>
        <taxon>Caryophanaceae</taxon>
        <taxon>Ureibacillus</taxon>
    </lineage>
</organism>
<reference evidence="4 5" key="1">
    <citation type="submission" date="2014-02" db="EMBL/GenBank/DDBJ databases">
        <title>Draft genome sequence of Lysinibacillus sinduriensis JCM 15800.</title>
        <authorList>
            <person name="Zhang F."/>
            <person name="Wang G."/>
            <person name="Zhang L."/>
        </authorList>
    </citation>
    <scope>NUCLEOTIDE SEQUENCE [LARGE SCALE GENOMIC DNA]</scope>
    <source>
        <strain evidence="4 5">JCM 15800</strain>
    </source>
</reference>
<evidence type="ECO:0000313" key="5">
    <source>
        <dbReference type="Proteomes" id="UP000030408"/>
    </source>
</evidence>
<dbReference type="PANTHER" id="PTHR21015:SF22">
    <property type="entry name" value="GLYCOSYLTRANSFERASE"/>
    <property type="match status" value="1"/>
</dbReference>
<accession>A0A0A3INQ6</accession>
<dbReference type="GO" id="GO:0016757">
    <property type="term" value="F:glycosyltransferase activity"/>
    <property type="evidence" value="ECO:0007669"/>
    <property type="project" value="TreeGrafter"/>
</dbReference>
<sequence length="327" mass="37313">MKKVIIRTDASTNIGSGHVMRCLTIAKNLQKQNINVKFWMKELPGHLINFVEHEGFETINSAEKADLYLIDHYNIDEEWEKAHRLFTNKIVVIDDLANRPHDCDLILDQNSLPNFESRYDGLVPQHCIRLLGPKYLIMRDEFIEARLNLKERNNQAERILVFMGGSDPTEETIKILKALSKSKSSFEHIDIVVGNGNIHKEEIKHICLKQGYEYHCQINYMARLMQRADFSIGAGGSTTWERCYVGLPSSSTIVAENQAFTTIHADDLGAVVNLGWHEKVTVEMYVDLLLKLKNGEVDLNQLSKIGLSLTKTVSPNPWIEEILELLI</sequence>
<evidence type="ECO:0000256" key="3">
    <source>
        <dbReference type="PIRSR" id="PIRSR620023-2"/>
    </source>
</evidence>
<dbReference type="PANTHER" id="PTHR21015">
    <property type="entry name" value="UDP-N-ACETYLGLUCOSAMINE--N-ACETYLMURAMYL-(PENTAPEPTIDE) PYROPHOSPHORYL-UNDECAPRENOL N-ACETYLGLUCOSAMINE TRANSFERASE 1"/>
    <property type="match status" value="1"/>
</dbReference>